<comment type="cofactor">
    <cofactor evidence="1">
        <name>FAD</name>
        <dbReference type="ChEBI" id="CHEBI:57692"/>
    </cofactor>
</comment>
<feature type="region of interest" description="Disordered" evidence="6">
    <location>
        <begin position="736"/>
        <end position="757"/>
    </location>
</feature>
<dbReference type="Gene3D" id="3.50.50.60">
    <property type="entry name" value="FAD/NAD(P)-binding domain"/>
    <property type="match status" value="1"/>
</dbReference>
<dbReference type="PANTHER" id="PTHR42784">
    <property type="entry name" value="PYRANOSE 2-OXIDASE"/>
    <property type="match status" value="1"/>
</dbReference>
<name>A0A8H3ANC6_9AGAM</name>
<organism evidence="8 9">
    <name type="scientific">Rhizoctonia solani</name>
    <dbReference type="NCBI Taxonomy" id="456999"/>
    <lineage>
        <taxon>Eukaryota</taxon>
        <taxon>Fungi</taxon>
        <taxon>Dikarya</taxon>
        <taxon>Basidiomycota</taxon>
        <taxon>Agaricomycotina</taxon>
        <taxon>Agaricomycetes</taxon>
        <taxon>Cantharellales</taxon>
        <taxon>Ceratobasidiaceae</taxon>
        <taxon>Rhizoctonia</taxon>
    </lineage>
</organism>
<evidence type="ECO:0000313" key="8">
    <source>
        <dbReference type="EMBL" id="CAE6438273.1"/>
    </source>
</evidence>
<dbReference type="EMBL" id="CAJMXA010000642">
    <property type="protein sequence ID" value="CAE6438273.1"/>
    <property type="molecule type" value="Genomic_DNA"/>
</dbReference>
<comment type="similarity">
    <text evidence="2">Belongs to the GMC oxidoreductase family.</text>
</comment>
<evidence type="ECO:0000256" key="6">
    <source>
        <dbReference type="SAM" id="MobiDB-lite"/>
    </source>
</evidence>
<dbReference type="GO" id="GO:0016614">
    <property type="term" value="F:oxidoreductase activity, acting on CH-OH group of donors"/>
    <property type="evidence" value="ECO:0007669"/>
    <property type="project" value="InterPro"/>
</dbReference>
<comment type="caution">
    <text evidence="8">The sequence shown here is derived from an EMBL/GenBank/DDBJ whole genome shotgun (WGS) entry which is preliminary data.</text>
</comment>
<feature type="non-terminal residue" evidence="8">
    <location>
        <position position="1"/>
    </location>
</feature>
<evidence type="ECO:0000256" key="3">
    <source>
        <dbReference type="ARBA" id="ARBA00022630"/>
    </source>
</evidence>
<sequence length="757" mass="84114">MSYQLPEPGLYYIKFAKEPRFLRLTIQGSRALVIVDETQNQDSQKWNVTPVPGMTNEFRITSYDSQYTLTWGTGGPHDQFGHGYLQGKPHSITSTTWIVEPSSSALKIWNKDKGHQYCVDCCGSTSFQAHFWWSDPGAARQHWAFIPVNIPAGRNLPSSINSSLGTGTSCSFQNQFFDLSVERAALQTPGQEYDIIIVGSGIGGGVLANDLYDTNLKLGGKAKRILLLEKGGLVFHSHCLNTARPAGLANDRGQQNDTFFHRFKEDYRFNPTQKDWSGGAMYNLGGRSAAWGLFAPRVHDQVLIDHFHPRVARELLTEYYDKAERLMLLSLPTTRRIHQHIMDRLNIDGLTAVRDSKVQWQWGRIASEFHDDRNFDFAAGAYSTIDKILEIAMSWPPKKTGVDGRESSVNDEHFKTVLNADVRSLILDSTKKVTGVKVRTAEGKMVAINVKPGGSVVLCAGSVHSPAILLRSDPDFKRLIRDRGGLRLTDHDILYFNCAFRFRDANQRSEYGAMKLQTYVDIGDGHIALANMSIDASSFLPRGGSPDDNLPKFIMVFILQQKLIPENNIRLEDDEPVVTMTRGPGPSSTQMETMQKVTATAMQTLVDSVGLRFVGFPTGEVPWKKISLSKLPLGGVAHELGTLPMEDFSGGPSCLDVDLRVKREICDGVYVCDLSCFPYSPESNPTLTLAALAIRLSRSLNQRLHVQANDPNVVYVANHSGFPVKVWLSNYRPDGESGTAENAIELGPGKDTSWKRV</sequence>
<evidence type="ECO:0000256" key="2">
    <source>
        <dbReference type="ARBA" id="ARBA00010790"/>
    </source>
</evidence>
<protein>
    <recommendedName>
        <fullName evidence="7">Glucose-methanol-choline oxidoreductase C-terminal domain-containing protein</fullName>
    </recommendedName>
</protein>
<dbReference type="InterPro" id="IPR051473">
    <property type="entry name" value="P2Ox-like"/>
</dbReference>
<feature type="domain" description="Glucose-methanol-choline oxidoreductase C-terminal" evidence="7">
    <location>
        <begin position="634"/>
        <end position="693"/>
    </location>
</feature>
<evidence type="ECO:0000256" key="4">
    <source>
        <dbReference type="ARBA" id="ARBA00022827"/>
    </source>
</evidence>
<dbReference type="InterPro" id="IPR035992">
    <property type="entry name" value="Ricin_B-like_lectins"/>
</dbReference>
<accession>A0A8H3ANC6</accession>
<keyword evidence="4" id="KW-0274">FAD</keyword>
<dbReference type="InterPro" id="IPR036188">
    <property type="entry name" value="FAD/NAD-bd_sf"/>
</dbReference>
<evidence type="ECO:0000256" key="1">
    <source>
        <dbReference type="ARBA" id="ARBA00001974"/>
    </source>
</evidence>
<evidence type="ECO:0000313" key="9">
    <source>
        <dbReference type="Proteomes" id="UP000663853"/>
    </source>
</evidence>
<dbReference type="SUPFAM" id="SSF50370">
    <property type="entry name" value="Ricin B-like lectins"/>
    <property type="match status" value="1"/>
</dbReference>
<dbReference type="InterPro" id="IPR007867">
    <property type="entry name" value="GMC_OxRtase_C"/>
</dbReference>
<dbReference type="SUPFAM" id="SSF51905">
    <property type="entry name" value="FAD/NAD(P)-binding domain"/>
    <property type="match status" value="1"/>
</dbReference>
<evidence type="ECO:0000259" key="7">
    <source>
        <dbReference type="Pfam" id="PF05199"/>
    </source>
</evidence>
<dbReference type="PANTHER" id="PTHR42784:SF1">
    <property type="entry name" value="PYRANOSE 2-OXIDASE"/>
    <property type="match status" value="1"/>
</dbReference>
<dbReference type="AlphaFoldDB" id="A0A8H3ANC6"/>
<evidence type="ECO:0000256" key="5">
    <source>
        <dbReference type="ARBA" id="ARBA00023002"/>
    </source>
</evidence>
<dbReference type="Pfam" id="PF05199">
    <property type="entry name" value="GMC_oxred_C"/>
    <property type="match status" value="1"/>
</dbReference>
<keyword evidence="5" id="KW-0560">Oxidoreductase</keyword>
<gene>
    <name evidence="8" type="ORF">RDB_LOCUS33033</name>
</gene>
<proteinExistence type="inferred from homology"/>
<dbReference type="Gene3D" id="2.80.10.50">
    <property type="match status" value="1"/>
</dbReference>
<reference evidence="8" key="1">
    <citation type="submission" date="2021-01" db="EMBL/GenBank/DDBJ databases">
        <authorList>
            <person name="Kaushik A."/>
        </authorList>
    </citation>
    <scope>NUCLEOTIDE SEQUENCE</scope>
    <source>
        <strain evidence="8">AG6-10EEA</strain>
    </source>
</reference>
<dbReference type="Proteomes" id="UP000663853">
    <property type="component" value="Unassembled WGS sequence"/>
</dbReference>
<keyword evidence="3" id="KW-0285">Flavoprotein</keyword>